<protein>
    <submittedName>
        <fullName evidence="1">O-methyltransferase</fullName>
    </submittedName>
</protein>
<name>A0ACC0CKN8_9PEZI</name>
<accession>A0ACC0CKN8</accession>
<dbReference type="EMBL" id="MU394413">
    <property type="protein sequence ID" value="KAI6080974.1"/>
    <property type="molecule type" value="Genomic_DNA"/>
</dbReference>
<keyword evidence="2" id="KW-1185">Reference proteome</keyword>
<dbReference type="Proteomes" id="UP001497680">
    <property type="component" value="Unassembled WGS sequence"/>
</dbReference>
<evidence type="ECO:0000313" key="2">
    <source>
        <dbReference type="Proteomes" id="UP001497680"/>
    </source>
</evidence>
<sequence length="426" mass="47978">MDDSRILELGVRIGRNTAKVNDYLATNNLPQPSFDVDGPSQFPIPHDESEISAARQAVLHDCLELRALMLGPREYLTSFQHNELVGQQVITRFKLAEAVPIGGEVTFTELAAISGLHEVHLRKILRLAIAQHIFCEPRPGVVAHSAVSRLIAENKVLADWLRYSTDDLWHAAYHMGDAMARYPGSEEPGETGFALSNKTNKDMFRFFAEKPERSLRFAAAMRFFTQRPGLEPERVIDGYPWDKIGIDGLGTVVDVGGSHGRVSIELARRFSSLNFVVQDLDEQVIRDAERQRPGELADRVSYMVHDFFTEQPIKGADVYFFRAILHNWSDTYATKILRALIPALKRGAKIVLNEPVVPEPDKVLPENALRIRANDLVMLELFNGGDREMADFERLFARAHSGFRFQGGSRVPGSNLWILEAEWMGE</sequence>
<proteinExistence type="predicted"/>
<evidence type="ECO:0000313" key="1">
    <source>
        <dbReference type="EMBL" id="KAI6080974.1"/>
    </source>
</evidence>
<reference evidence="1 2" key="1">
    <citation type="journal article" date="2022" name="New Phytol.">
        <title>Ecological generalism drives hyperdiversity of secondary metabolite gene clusters in xylarialean endophytes.</title>
        <authorList>
            <person name="Franco M.E.E."/>
            <person name="Wisecaver J.H."/>
            <person name="Arnold A.E."/>
            <person name="Ju Y.M."/>
            <person name="Slot J.C."/>
            <person name="Ahrendt S."/>
            <person name="Moore L.P."/>
            <person name="Eastman K.E."/>
            <person name="Scott K."/>
            <person name="Konkel Z."/>
            <person name="Mondo S.J."/>
            <person name="Kuo A."/>
            <person name="Hayes R.D."/>
            <person name="Haridas S."/>
            <person name="Andreopoulos B."/>
            <person name="Riley R."/>
            <person name="LaButti K."/>
            <person name="Pangilinan J."/>
            <person name="Lipzen A."/>
            <person name="Amirebrahimi M."/>
            <person name="Yan J."/>
            <person name="Adam C."/>
            <person name="Keymanesh K."/>
            <person name="Ng V."/>
            <person name="Louie K."/>
            <person name="Northen T."/>
            <person name="Drula E."/>
            <person name="Henrissat B."/>
            <person name="Hsieh H.M."/>
            <person name="Youens-Clark K."/>
            <person name="Lutzoni F."/>
            <person name="Miadlikowska J."/>
            <person name="Eastwood D.C."/>
            <person name="Hamelin R.C."/>
            <person name="Grigoriev I.V."/>
            <person name="U'Ren J.M."/>
        </authorList>
    </citation>
    <scope>NUCLEOTIDE SEQUENCE [LARGE SCALE GENOMIC DNA]</scope>
    <source>
        <strain evidence="1 2">ER1909</strain>
    </source>
</reference>
<gene>
    <name evidence="1" type="ORF">F4821DRAFT_250323</name>
</gene>
<comment type="caution">
    <text evidence="1">The sequence shown here is derived from an EMBL/GenBank/DDBJ whole genome shotgun (WGS) entry which is preliminary data.</text>
</comment>
<organism evidence="1 2">
    <name type="scientific">Hypoxylon rubiginosum</name>
    <dbReference type="NCBI Taxonomy" id="110542"/>
    <lineage>
        <taxon>Eukaryota</taxon>
        <taxon>Fungi</taxon>
        <taxon>Dikarya</taxon>
        <taxon>Ascomycota</taxon>
        <taxon>Pezizomycotina</taxon>
        <taxon>Sordariomycetes</taxon>
        <taxon>Xylariomycetidae</taxon>
        <taxon>Xylariales</taxon>
        <taxon>Hypoxylaceae</taxon>
        <taxon>Hypoxylon</taxon>
    </lineage>
</organism>